<sequence>MKKLILIPTFVSLILCLMIGCGQQGKSATEPAGIPSGVYLTTYSNIPNKPDSPDAIVPKGPYYLSRVEIGEPSTEELLASVEFANDNVSCLTYTNPNDHAKYWVERDINEKGETTVVKVASTAANNWYLRITLNTASDNMPAIHVFLPTSDSGVHSPDGETISDPYADPERPIAGYKELRFKGSYEDGNEIRDAVEQAGYKTSLPQYENGISFFRTDPELTGRAKIEDTVLEPEKWKVNEEGTKGNIGLYKRPGSFTGKIAIDYMFSNLPFTVVINDARLDMLEDEDDRTSYTISGIAEINPKSFTMGDLVFRLKDQQKKQFEEEHAFQVCKTPTPGVSWDYVETWEYVEDQYNTTFLVTVSFITRKSPTDFNFIPVSDIDKLDGSHNMTFMLPAAGGTATWSFQEE</sequence>
<reference evidence="1" key="1">
    <citation type="submission" date="2019-08" db="EMBL/GenBank/DDBJ databases">
        <authorList>
            <person name="Kucharzyk K."/>
            <person name="Murdoch R.W."/>
            <person name="Higgins S."/>
            <person name="Loffler F."/>
        </authorList>
    </citation>
    <scope>NUCLEOTIDE SEQUENCE</scope>
</reference>
<dbReference type="AlphaFoldDB" id="A0A645BF37"/>
<comment type="caution">
    <text evidence="1">The sequence shown here is derived from an EMBL/GenBank/DDBJ whole genome shotgun (WGS) entry which is preliminary data.</text>
</comment>
<evidence type="ECO:0000313" key="1">
    <source>
        <dbReference type="EMBL" id="MPM60324.1"/>
    </source>
</evidence>
<organism evidence="1">
    <name type="scientific">bioreactor metagenome</name>
    <dbReference type="NCBI Taxonomy" id="1076179"/>
    <lineage>
        <taxon>unclassified sequences</taxon>
        <taxon>metagenomes</taxon>
        <taxon>ecological metagenomes</taxon>
    </lineage>
</organism>
<name>A0A645BF37_9ZZZZ</name>
<gene>
    <name evidence="1" type="ORF">SDC9_107175</name>
</gene>
<proteinExistence type="predicted"/>
<accession>A0A645BF37</accession>
<dbReference type="PROSITE" id="PS51257">
    <property type="entry name" value="PROKAR_LIPOPROTEIN"/>
    <property type="match status" value="1"/>
</dbReference>
<dbReference type="EMBL" id="VSSQ01017740">
    <property type="protein sequence ID" value="MPM60324.1"/>
    <property type="molecule type" value="Genomic_DNA"/>
</dbReference>
<protein>
    <submittedName>
        <fullName evidence="1">Uncharacterized protein</fullName>
    </submittedName>
</protein>